<dbReference type="Pfam" id="PF17391">
    <property type="entry name" value="Urocanase_N"/>
    <property type="match status" value="1"/>
</dbReference>
<feature type="binding site" evidence="10">
    <location>
        <begin position="275"/>
        <end position="276"/>
    </location>
    <ligand>
        <name>NAD(+)</name>
        <dbReference type="ChEBI" id="CHEBI:57540"/>
    </ligand>
</feature>
<comment type="function">
    <text evidence="9 10">Catalyzes the conversion of urocanate to 4-imidazolone-5-propionate.</text>
</comment>
<evidence type="ECO:0000313" key="15">
    <source>
        <dbReference type="Proteomes" id="UP000002432"/>
    </source>
</evidence>
<evidence type="ECO:0000256" key="4">
    <source>
        <dbReference type="ARBA" id="ARBA00022808"/>
    </source>
</evidence>
<name>Q1ISU9_KORVE</name>
<dbReference type="PANTHER" id="PTHR12216">
    <property type="entry name" value="UROCANATE HYDRATASE"/>
    <property type="match status" value="1"/>
</dbReference>
<comment type="similarity">
    <text evidence="2 10">Belongs to the urocanase family.</text>
</comment>
<protein>
    <recommendedName>
        <fullName evidence="3 10">Urocanate hydratase</fullName>
        <shortName evidence="10">Urocanase</shortName>
        <ecNumber evidence="3 10">4.2.1.49</ecNumber>
    </recommendedName>
    <alternativeName>
        <fullName evidence="7 10">Imidazolonepropionate hydrolase</fullName>
    </alternativeName>
</protein>
<dbReference type="SUPFAM" id="SSF111326">
    <property type="entry name" value="Urocanase"/>
    <property type="match status" value="1"/>
</dbReference>
<dbReference type="InterPro" id="IPR035400">
    <property type="entry name" value="Urocanase_N"/>
</dbReference>
<evidence type="ECO:0000259" key="11">
    <source>
        <dbReference type="Pfam" id="PF01175"/>
    </source>
</evidence>
<dbReference type="eggNOG" id="COG2987">
    <property type="taxonomic scope" value="Bacteria"/>
</dbReference>
<dbReference type="KEGG" id="aba:Acid345_1048"/>
<dbReference type="PIRSF" id="PIRSF001423">
    <property type="entry name" value="Urocanate_hydrat"/>
    <property type="match status" value="1"/>
</dbReference>
<feature type="binding site" evidence="10">
    <location>
        <position position="132"/>
    </location>
    <ligand>
        <name>NAD(+)</name>
        <dbReference type="ChEBI" id="CHEBI:57540"/>
    </ligand>
</feature>
<evidence type="ECO:0000256" key="2">
    <source>
        <dbReference type="ARBA" id="ARBA00007578"/>
    </source>
</evidence>
<keyword evidence="5 10" id="KW-0520">NAD</keyword>
<evidence type="ECO:0000256" key="1">
    <source>
        <dbReference type="ARBA" id="ARBA00004794"/>
    </source>
</evidence>
<dbReference type="Gene3D" id="3.40.1770.10">
    <property type="entry name" value="Urocanase superfamily"/>
    <property type="match status" value="1"/>
</dbReference>
<dbReference type="PROSITE" id="PS01233">
    <property type="entry name" value="UROCANASE"/>
    <property type="match status" value="1"/>
</dbReference>
<dbReference type="FunFam" id="3.40.50.10730:FF:000001">
    <property type="entry name" value="Urocanate hydratase"/>
    <property type="match status" value="1"/>
</dbReference>
<evidence type="ECO:0000259" key="12">
    <source>
        <dbReference type="Pfam" id="PF17391"/>
    </source>
</evidence>
<dbReference type="HOGENOM" id="CLU_018868_0_1_0"/>
<evidence type="ECO:0000256" key="5">
    <source>
        <dbReference type="ARBA" id="ARBA00023027"/>
    </source>
</evidence>
<dbReference type="HAMAP" id="MF_00577">
    <property type="entry name" value="HutU"/>
    <property type="match status" value="1"/>
</dbReference>
<dbReference type="NCBIfam" id="NF003820">
    <property type="entry name" value="PRK05414.1"/>
    <property type="match status" value="1"/>
</dbReference>
<sequence>MPVDTETSSYTPVKAPRGNTISCKGWQQEAAMRMLMNNLDEEVAERPRDLVVYGGTGRAARSWDCFHAIVNTLKSLDNDETLLVQSGKPVAVFRTHEYAPRVLICNSNLVGHWSNWDKFNELERAGLTMYGQMTAGSWIYIGSQGIIQGTFETFAAAAEKHFGGELEGKLIVSGGMGGMGGAQPLAATMTGACFLGIDVDPERIKKRLKTGYCDFMVNSLDEALRILKNAVRKKENISVGLVGNCADVIPELAERGVVPDILTDQTSAHDPLNGYVPNGMTFEAALELRKSDPHAYNERSLDSMARHVEGMLKLQKMGAVTFDYGNNIRTFAFQRGVKNAYDFPGFVPAYIRPLFCEGRGPFRWVALSGEPSDIHVTDELILQMYPQNRILSRWIDLARKRIKFQGLPSRICWLGYGERAEFGLAMNDLVKKGKIKAPIVIGRDHLDCGSVASPFRETEAMKDGSDAIADWPLLNALLNTASGASWVSIHNGGGVGIGYSQHAGQVTVADGTDEMAKRIERVLTNDPGIGVARHVDSGYDEAKSFAKEKGVKIPMGQ</sequence>
<organism evidence="14 15">
    <name type="scientific">Koribacter versatilis (strain Ellin345)</name>
    <dbReference type="NCBI Taxonomy" id="204669"/>
    <lineage>
        <taxon>Bacteria</taxon>
        <taxon>Pseudomonadati</taxon>
        <taxon>Acidobacteriota</taxon>
        <taxon>Terriglobia</taxon>
        <taxon>Terriglobales</taxon>
        <taxon>Candidatus Korobacteraceae</taxon>
        <taxon>Candidatus Korobacter</taxon>
    </lineage>
</organism>
<feature type="binding site" evidence="10">
    <location>
        <begin position="54"/>
        <end position="55"/>
    </location>
    <ligand>
        <name>NAD(+)</name>
        <dbReference type="ChEBI" id="CHEBI:57540"/>
    </ligand>
</feature>
<dbReference type="GO" id="GO:0019556">
    <property type="term" value="P:L-histidine catabolic process to glutamate and formamide"/>
    <property type="evidence" value="ECO:0007669"/>
    <property type="project" value="UniProtKB-UniPathway"/>
</dbReference>
<dbReference type="AlphaFoldDB" id="Q1ISU9"/>
<feature type="domain" description="Urocanase N-terminal" evidence="12">
    <location>
        <begin position="13"/>
        <end position="139"/>
    </location>
</feature>
<feature type="binding site" evidence="10">
    <location>
        <position position="203"/>
    </location>
    <ligand>
        <name>NAD(+)</name>
        <dbReference type="ChEBI" id="CHEBI:57540"/>
    </ligand>
</feature>
<dbReference type="InterPro" id="IPR023637">
    <property type="entry name" value="Urocanase-like"/>
</dbReference>
<dbReference type="Gene3D" id="3.40.50.10730">
    <property type="entry name" value="Urocanase like domains"/>
    <property type="match status" value="1"/>
</dbReference>
<evidence type="ECO:0000256" key="8">
    <source>
        <dbReference type="ARBA" id="ARBA00047623"/>
    </source>
</evidence>
<dbReference type="GO" id="GO:0016153">
    <property type="term" value="F:urocanate hydratase activity"/>
    <property type="evidence" value="ECO:0007669"/>
    <property type="project" value="UniProtKB-UniRule"/>
</dbReference>
<feature type="binding site" evidence="10">
    <location>
        <position position="198"/>
    </location>
    <ligand>
        <name>NAD(+)</name>
        <dbReference type="ChEBI" id="CHEBI:57540"/>
    </ligand>
</feature>
<evidence type="ECO:0000256" key="6">
    <source>
        <dbReference type="ARBA" id="ARBA00023239"/>
    </source>
</evidence>
<feature type="domain" description="Urocanase C-terminal" evidence="13">
    <location>
        <begin position="353"/>
        <end position="547"/>
    </location>
</feature>
<dbReference type="EMBL" id="CP000360">
    <property type="protein sequence ID" value="ABF40051.1"/>
    <property type="molecule type" value="Genomic_DNA"/>
</dbReference>
<dbReference type="EC" id="4.2.1.49" evidence="3 10"/>
<dbReference type="InterPro" id="IPR035085">
    <property type="entry name" value="Urocanase_Rossmann-like"/>
</dbReference>
<dbReference type="EnsemblBacteria" id="ABF40051">
    <property type="protein sequence ID" value="ABF40051"/>
    <property type="gene ID" value="Acid345_1048"/>
</dbReference>
<dbReference type="NCBIfam" id="TIGR01228">
    <property type="entry name" value="hutU"/>
    <property type="match status" value="1"/>
</dbReference>
<dbReference type="InterPro" id="IPR036190">
    <property type="entry name" value="Urocanase_sf"/>
</dbReference>
<dbReference type="InterPro" id="IPR038364">
    <property type="entry name" value="Urocanase_central_sf"/>
</dbReference>
<keyword evidence="6 10" id="KW-0456">Lyase</keyword>
<feature type="binding site" evidence="10">
    <location>
        <begin position="265"/>
        <end position="269"/>
    </location>
    <ligand>
        <name>NAD(+)</name>
        <dbReference type="ChEBI" id="CHEBI:57540"/>
    </ligand>
</feature>
<keyword evidence="10" id="KW-0963">Cytoplasm</keyword>
<evidence type="ECO:0000256" key="10">
    <source>
        <dbReference type="HAMAP-Rule" id="MF_00577"/>
    </source>
</evidence>
<comment type="subcellular location">
    <subcellularLocation>
        <location evidence="10">Cytoplasm</location>
    </subcellularLocation>
</comment>
<evidence type="ECO:0000313" key="14">
    <source>
        <dbReference type="EMBL" id="ABF40051.1"/>
    </source>
</evidence>
<comment type="cofactor">
    <cofactor evidence="10">
        <name>NAD(+)</name>
        <dbReference type="ChEBI" id="CHEBI:57540"/>
    </cofactor>
    <text evidence="10">Binds 1 NAD(+) per subunit.</text>
</comment>
<reference evidence="14 15" key="1">
    <citation type="journal article" date="2009" name="Appl. Environ. Microbiol.">
        <title>Three genomes from the phylum Acidobacteria provide insight into the lifestyles of these microorganisms in soils.</title>
        <authorList>
            <person name="Ward N.L."/>
            <person name="Challacombe J.F."/>
            <person name="Janssen P.H."/>
            <person name="Henrissat B."/>
            <person name="Coutinho P.M."/>
            <person name="Wu M."/>
            <person name="Xie G."/>
            <person name="Haft D.H."/>
            <person name="Sait M."/>
            <person name="Badger J."/>
            <person name="Barabote R.D."/>
            <person name="Bradley B."/>
            <person name="Brettin T.S."/>
            <person name="Brinkac L.M."/>
            <person name="Bruce D."/>
            <person name="Creasy T."/>
            <person name="Daugherty S.C."/>
            <person name="Davidsen T.M."/>
            <person name="DeBoy R.T."/>
            <person name="Detter J.C."/>
            <person name="Dodson R.J."/>
            <person name="Durkin A.S."/>
            <person name="Ganapathy A."/>
            <person name="Gwinn-Giglio M."/>
            <person name="Han C.S."/>
            <person name="Khouri H."/>
            <person name="Kiss H."/>
            <person name="Kothari S.P."/>
            <person name="Madupu R."/>
            <person name="Nelson K.E."/>
            <person name="Nelson W.C."/>
            <person name="Paulsen I."/>
            <person name="Penn K."/>
            <person name="Ren Q."/>
            <person name="Rosovitz M.J."/>
            <person name="Selengut J.D."/>
            <person name="Shrivastava S."/>
            <person name="Sullivan S.A."/>
            <person name="Tapia R."/>
            <person name="Thompson L.S."/>
            <person name="Watkins K.L."/>
            <person name="Yang Q."/>
            <person name="Yu C."/>
            <person name="Zafar N."/>
            <person name="Zhou L."/>
            <person name="Kuske C.R."/>
        </authorList>
    </citation>
    <scope>NUCLEOTIDE SEQUENCE [LARGE SCALE GENOMIC DNA]</scope>
    <source>
        <strain evidence="14 15">Ellin345</strain>
    </source>
</reference>
<proteinExistence type="inferred from homology"/>
<gene>
    <name evidence="10" type="primary">hutU</name>
    <name evidence="14" type="ordered locus">Acid345_1048</name>
</gene>
<dbReference type="Pfam" id="PF17392">
    <property type="entry name" value="Urocanase_C"/>
    <property type="match status" value="1"/>
</dbReference>
<dbReference type="Pfam" id="PF01175">
    <property type="entry name" value="Urocanase"/>
    <property type="match status" value="1"/>
</dbReference>
<feature type="active site" evidence="10">
    <location>
        <position position="412"/>
    </location>
</feature>
<accession>Q1ISU9</accession>
<comment type="caution">
    <text evidence="10">Lacks conserved residue(s) required for the propagation of feature annotation.</text>
</comment>
<evidence type="ECO:0000256" key="9">
    <source>
        <dbReference type="ARBA" id="ARBA00056569"/>
    </source>
</evidence>
<dbReference type="InterPro" id="IPR023636">
    <property type="entry name" value="Urocanase_CS"/>
</dbReference>
<dbReference type="InterPro" id="IPR035401">
    <property type="entry name" value="Urocanase_C"/>
</dbReference>
<feature type="binding site" evidence="10">
    <location>
        <begin position="178"/>
        <end position="180"/>
    </location>
    <ligand>
        <name>NAD(+)</name>
        <dbReference type="ChEBI" id="CHEBI:57540"/>
    </ligand>
</feature>
<feature type="binding site" evidence="10">
    <location>
        <position position="324"/>
    </location>
    <ligand>
        <name>NAD(+)</name>
        <dbReference type="ChEBI" id="CHEBI:57540"/>
    </ligand>
</feature>
<dbReference type="PANTHER" id="PTHR12216:SF4">
    <property type="entry name" value="UROCANATE HYDRATASE"/>
    <property type="match status" value="1"/>
</dbReference>
<keyword evidence="15" id="KW-1185">Reference proteome</keyword>
<evidence type="ECO:0000259" key="13">
    <source>
        <dbReference type="Pfam" id="PF17392"/>
    </source>
</evidence>
<comment type="pathway">
    <text evidence="1 10">Amino-acid degradation; L-histidine degradation into L-glutamate; N-formimidoyl-L-glutamate from L-histidine: step 2/3.</text>
</comment>
<keyword evidence="4 10" id="KW-0369">Histidine metabolism</keyword>
<dbReference type="Proteomes" id="UP000002432">
    <property type="component" value="Chromosome"/>
</dbReference>
<dbReference type="OrthoDB" id="9764874at2"/>
<dbReference type="GO" id="GO:0019557">
    <property type="term" value="P:L-histidine catabolic process to glutamate and formate"/>
    <property type="evidence" value="ECO:0007669"/>
    <property type="project" value="UniProtKB-UniPathway"/>
</dbReference>
<dbReference type="InterPro" id="IPR055351">
    <property type="entry name" value="Urocanase"/>
</dbReference>
<evidence type="ECO:0000256" key="7">
    <source>
        <dbReference type="ARBA" id="ARBA00031640"/>
    </source>
</evidence>
<evidence type="ECO:0000256" key="3">
    <source>
        <dbReference type="ARBA" id="ARBA00011992"/>
    </source>
</evidence>
<feature type="binding site" evidence="10">
    <location>
        <position position="494"/>
    </location>
    <ligand>
        <name>NAD(+)</name>
        <dbReference type="ChEBI" id="CHEBI:57540"/>
    </ligand>
</feature>
<comment type="catalytic activity">
    <reaction evidence="8 10">
        <text>4-imidazolone-5-propanoate = trans-urocanate + H2O</text>
        <dbReference type="Rhea" id="RHEA:13101"/>
        <dbReference type="ChEBI" id="CHEBI:15377"/>
        <dbReference type="ChEBI" id="CHEBI:17771"/>
        <dbReference type="ChEBI" id="CHEBI:77893"/>
        <dbReference type="EC" id="4.2.1.49"/>
    </reaction>
</comment>
<dbReference type="UniPathway" id="UPA00379">
    <property type="reaction ID" value="UER00550"/>
</dbReference>
<dbReference type="STRING" id="204669.Acid345_1048"/>
<dbReference type="GO" id="GO:0005737">
    <property type="term" value="C:cytoplasm"/>
    <property type="evidence" value="ECO:0007669"/>
    <property type="project" value="UniProtKB-SubCell"/>
</dbReference>
<feature type="domain" description="Urocanase Rossmann-like" evidence="11">
    <location>
        <begin position="142"/>
        <end position="350"/>
    </location>
</feature>